<keyword evidence="2 5" id="KW-0145">Chemotaxis</keyword>
<keyword evidence="5 7" id="KW-0597">Phosphoprotein</keyword>
<dbReference type="SMART" id="SM00448">
    <property type="entry name" value="REC"/>
    <property type="match status" value="1"/>
</dbReference>
<feature type="domain" description="CheB-type methylesterase" evidence="9">
    <location>
        <begin position="158"/>
        <end position="355"/>
    </location>
</feature>
<evidence type="ECO:0000256" key="3">
    <source>
        <dbReference type="ARBA" id="ARBA00022801"/>
    </source>
</evidence>
<keyword evidence="1 5" id="KW-0963">Cytoplasm</keyword>
<dbReference type="GO" id="GO:0008984">
    <property type="term" value="F:protein-glutamate methylesterase activity"/>
    <property type="evidence" value="ECO:0007669"/>
    <property type="project" value="UniProtKB-UniRule"/>
</dbReference>
<proteinExistence type="inferred from homology"/>
<dbReference type="Proteomes" id="UP000234882">
    <property type="component" value="Chromosome"/>
</dbReference>
<dbReference type="PROSITE" id="PS50122">
    <property type="entry name" value="CHEB"/>
    <property type="match status" value="1"/>
</dbReference>
<dbReference type="InterPro" id="IPR011006">
    <property type="entry name" value="CheY-like_superfamily"/>
</dbReference>
<dbReference type="HAMAP" id="MF_00099">
    <property type="entry name" value="CheB_chemtxs"/>
    <property type="match status" value="1"/>
</dbReference>
<evidence type="ECO:0000259" key="8">
    <source>
        <dbReference type="PROSITE" id="PS50110"/>
    </source>
</evidence>
<evidence type="ECO:0000313" key="11">
    <source>
        <dbReference type="Proteomes" id="UP000234882"/>
    </source>
</evidence>
<gene>
    <name evidence="5" type="primary">cheB</name>
    <name evidence="10" type="ORF">CYR75_05400</name>
</gene>
<dbReference type="InterPro" id="IPR001789">
    <property type="entry name" value="Sig_transdc_resp-reg_receiver"/>
</dbReference>
<dbReference type="InterPro" id="IPR000673">
    <property type="entry name" value="Sig_transdc_resp-reg_Me-estase"/>
</dbReference>
<dbReference type="EC" id="3.1.1.61" evidence="5"/>
<dbReference type="Gene3D" id="3.40.50.180">
    <property type="entry name" value="Methylesterase CheB, C-terminal domain"/>
    <property type="match status" value="1"/>
</dbReference>
<dbReference type="Pfam" id="PF00072">
    <property type="entry name" value="Response_reg"/>
    <property type="match status" value="1"/>
</dbReference>
<evidence type="ECO:0000256" key="6">
    <source>
        <dbReference type="PROSITE-ProRule" id="PRU00050"/>
    </source>
</evidence>
<evidence type="ECO:0000256" key="1">
    <source>
        <dbReference type="ARBA" id="ARBA00022490"/>
    </source>
</evidence>
<dbReference type="PROSITE" id="PS50110">
    <property type="entry name" value="RESPONSE_REGULATORY"/>
    <property type="match status" value="1"/>
</dbReference>
<dbReference type="PIRSF" id="PIRSF000876">
    <property type="entry name" value="RR_chemtxs_CheB"/>
    <property type="match status" value="1"/>
</dbReference>
<evidence type="ECO:0000256" key="5">
    <source>
        <dbReference type="HAMAP-Rule" id="MF_00099"/>
    </source>
</evidence>
<evidence type="ECO:0000256" key="7">
    <source>
        <dbReference type="PROSITE-ProRule" id="PRU00169"/>
    </source>
</evidence>
<comment type="subcellular location">
    <subcellularLocation>
        <location evidence="5">Cytoplasm</location>
    </subcellularLocation>
</comment>
<evidence type="ECO:0000256" key="4">
    <source>
        <dbReference type="ARBA" id="ARBA00048267"/>
    </source>
</evidence>
<accession>A0A2K9MFK1</accession>
<dbReference type="CDD" id="cd16432">
    <property type="entry name" value="CheB_Rec"/>
    <property type="match status" value="1"/>
</dbReference>
<organism evidence="10 11">
    <name type="scientific">Paracoccus jeotgali</name>
    <dbReference type="NCBI Taxonomy" id="2065379"/>
    <lineage>
        <taxon>Bacteria</taxon>
        <taxon>Pseudomonadati</taxon>
        <taxon>Pseudomonadota</taxon>
        <taxon>Alphaproteobacteria</taxon>
        <taxon>Rhodobacterales</taxon>
        <taxon>Paracoccaceae</taxon>
        <taxon>Paracoccus</taxon>
    </lineage>
</organism>
<name>A0A2K9MFK1_9RHOB</name>
<dbReference type="InterPro" id="IPR035909">
    <property type="entry name" value="CheB_C"/>
</dbReference>
<feature type="modified residue" description="4-aspartylphosphate" evidence="5 7">
    <location>
        <position position="70"/>
    </location>
</feature>
<dbReference type="NCBIfam" id="NF001965">
    <property type="entry name" value="PRK00742.1"/>
    <property type="match status" value="1"/>
</dbReference>
<evidence type="ECO:0000313" key="10">
    <source>
        <dbReference type="EMBL" id="AUM73796.1"/>
    </source>
</evidence>
<sequence length="361" mass="37998">MTGHATGPLANPPIPRPVRVLIVDDSATMRKLIAIRLRSDPRINVVGEAADTQQARRAIAALRPDVLTLDVEMPGQSGIDFLREIMRLRPIPVIMVSSETQSGSAAAIEALCSGAIDCVGKPRPGYGNTGFADLPALVVEAAGADLRRRRPPMPRPAPMPSQGFAWNGRILLIGASTGGVEAVERIIAALPVNCPPTLIVQHMPPAFLASFAQRLNQRHAPQIALADDGAPLQQGRVLIAPGGAEHLALGLERGLRCRLLAQDKVNGHRPSVDMLFGSGVGVARRVVAVTLSGMGSDGAMGMLALRRAGAACLAQDQASSVVWGMPRIAWQIGAAERLVSLDRMAGALLDLTGVQGNERCD</sequence>
<protein>
    <recommendedName>
        <fullName evidence="5">Protein-glutamate methylesterase/protein-glutamine glutaminase</fullName>
        <ecNumber evidence="5">3.1.1.61</ecNumber>
        <ecNumber evidence="5">3.5.1.44</ecNumber>
    </recommendedName>
</protein>
<keyword evidence="11" id="KW-1185">Reference proteome</keyword>
<dbReference type="RefSeq" id="WP_101499148.1">
    <property type="nucleotide sequence ID" value="NZ_CP025583.1"/>
</dbReference>
<dbReference type="EMBL" id="CP025583">
    <property type="protein sequence ID" value="AUM73796.1"/>
    <property type="molecule type" value="Genomic_DNA"/>
</dbReference>
<dbReference type="GO" id="GO:0005737">
    <property type="term" value="C:cytoplasm"/>
    <property type="evidence" value="ECO:0007669"/>
    <property type="project" value="UniProtKB-SubCell"/>
</dbReference>
<comment type="domain">
    <text evidence="5">Contains a C-terminal catalytic domain, and an N-terminal region which modulates catalytic activity.</text>
</comment>
<comment type="similarity">
    <text evidence="5">Belongs to the CheB family.</text>
</comment>
<comment type="catalytic activity">
    <reaction evidence="5">
        <text>L-glutaminyl-[protein] + H2O = L-glutamyl-[protein] + NH4(+)</text>
        <dbReference type="Rhea" id="RHEA:16441"/>
        <dbReference type="Rhea" id="RHEA-COMP:10207"/>
        <dbReference type="Rhea" id="RHEA-COMP:10208"/>
        <dbReference type="ChEBI" id="CHEBI:15377"/>
        <dbReference type="ChEBI" id="CHEBI:28938"/>
        <dbReference type="ChEBI" id="CHEBI:29973"/>
        <dbReference type="ChEBI" id="CHEBI:30011"/>
        <dbReference type="EC" id="3.5.1.44"/>
    </reaction>
</comment>
<feature type="domain" description="Response regulatory" evidence="8">
    <location>
        <begin position="19"/>
        <end position="136"/>
    </location>
</feature>
<comment type="catalytic activity">
    <reaction evidence="4 5">
        <text>[protein]-L-glutamate 5-O-methyl ester + H2O = L-glutamyl-[protein] + methanol + H(+)</text>
        <dbReference type="Rhea" id="RHEA:23236"/>
        <dbReference type="Rhea" id="RHEA-COMP:10208"/>
        <dbReference type="Rhea" id="RHEA-COMP:10311"/>
        <dbReference type="ChEBI" id="CHEBI:15377"/>
        <dbReference type="ChEBI" id="CHEBI:15378"/>
        <dbReference type="ChEBI" id="CHEBI:17790"/>
        <dbReference type="ChEBI" id="CHEBI:29973"/>
        <dbReference type="ChEBI" id="CHEBI:82795"/>
        <dbReference type="EC" id="3.1.1.61"/>
    </reaction>
</comment>
<dbReference type="AlphaFoldDB" id="A0A2K9MFK1"/>
<reference evidence="11" key="1">
    <citation type="submission" date="2017-12" db="EMBL/GenBank/DDBJ databases">
        <title>Genomic analysis of Paracoccus sp. CBA4604.</title>
        <authorList>
            <person name="Roh S.W."/>
            <person name="Kim J.Y."/>
            <person name="Kim J.S."/>
        </authorList>
    </citation>
    <scope>NUCLEOTIDE SEQUENCE [LARGE SCALE GENOMIC DNA]</scope>
    <source>
        <strain evidence="11">CBA4604</strain>
    </source>
</reference>
<evidence type="ECO:0000259" key="9">
    <source>
        <dbReference type="PROSITE" id="PS50122"/>
    </source>
</evidence>
<dbReference type="KEGG" id="paru:CYR75_05400"/>
<dbReference type="GO" id="GO:0006935">
    <property type="term" value="P:chemotaxis"/>
    <property type="evidence" value="ECO:0007669"/>
    <property type="project" value="UniProtKB-UniRule"/>
</dbReference>
<feature type="active site" evidence="5 6">
    <location>
        <position position="297"/>
    </location>
</feature>
<dbReference type="CDD" id="cd17541">
    <property type="entry name" value="REC_CheB-like"/>
    <property type="match status" value="1"/>
</dbReference>
<feature type="active site" evidence="5 6">
    <location>
        <position position="176"/>
    </location>
</feature>
<dbReference type="GO" id="GO:0050568">
    <property type="term" value="F:protein-glutamine glutaminase activity"/>
    <property type="evidence" value="ECO:0007669"/>
    <property type="project" value="UniProtKB-UniRule"/>
</dbReference>
<comment type="PTM">
    <text evidence="5">Phosphorylated by CheA. Phosphorylation of the N-terminal regulatory domain activates the methylesterase activity.</text>
</comment>
<dbReference type="Gene3D" id="3.40.50.2300">
    <property type="match status" value="1"/>
</dbReference>
<dbReference type="SUPFAM" id="SSF52172">
    <property type="entry name" value="CheY-like"/>
    <property type="match status" value="1"/>
</dbReference>
<dbReference type="PANTHER" id="PTHR42872:SF6">
    <property type="entry name" value="PROTEIN-GLUTAMATE METHYLESTERASE_PROTEIN-GLUTAMINE GLUTAMINASE"/>
    <property type="match status" value="1"/>
</dbReference>
<dbReference type="SUPFAM" id="SSF52738">
    <property type="entry name" value="Methylesterase CheB, C-terminal domain"/>
    <property type="match status" value="1"/>
</dbReference>
<dbReference type="PANTHER" id="PTHR42872">
    <property type="entry name" value="PROTEIN-GLUTAMATE METHYLESTERASE/PROTEIN-GLUTAMINE GLUTAMINASE"/>
    <property type="match status" value="1"/>
</dbReference>
<evidence type="ECO:0000256" key="2">
    <source>
        <dbReference type="ARBA" id="ARBA00022500"/>
    </source>
</evidence>
<dbReference type="EC" id="3.5.1.44" evidence="5"/>
<comment type="function">
    <text evidence="5">Involved in chemotaxis. Part of a chemotaxis signal transduction system that modulates chemotaxis in response to various stimuli. Catalyzes the demethylation of specific methylglutamate residues introduced into the chemoreceptors (methyl-accepting chemotaxis proteins or MCP) by CheR. Also mediates the irreversible deamidation of specific glutamine residues to glutamic acid.</text>
</comment>
<dbReference type="GO" id="GO:0000156">
    <property type="term" value="F:phosphorelay response regulator activity"/>
    <property type="evidence" value="ECO:0007669"/>
    <property type="project" value="InterPro"/>
</dbReference>
<dbReference type="InterPro" id="IPR008248">
    <property type="entry name" value="CheB-like"/>
</dbReference>
<feature type="active site" evidence="5 6">
    <location>
        <position position="202"/>
    </location>
</feature>
<dbReference type="OrthoDB" id="9793421at2"/>
<keyword evidence="3 5" id="KW-0378">Hydrolase</keyword>
<dbReference type="Pfam" id="PF01339">
    <property type="entry name" value="CheB_methylest"/>
    <property type="match status" value="1"/>
</dbReference>